<dbReference type="Proteomes" id="UP000216300">
    <property type="component" value="Unassembled WGS sequence"/>
</dbReference>
<keyword evidence="1" id="KW-1133">Transmembrane helix</keyword>
<dbReference type="AlphaFoldDB" id="A0A255ENT7"/>
<evidence type="ECO:0000313" key="2">
    <source>
        <dbReference type="EMBL" id="OYN91132.1"/>
    </source>
</evidence>
<feature type="transmembrane region" description="Helical" evidence="1">
    <location>
        <begin position="50"/>
        <end position="71"/>
    </location>
</feature>
<comment type="caution">
    <text evidence="2">The sequence shown here is derived from an EMBL/GenBank/DDBJ whole genome shotgun (WGS) entry which is preliminary data.</text>
</comment>
<sequence length="97" mass="10524">MGPSQQILWKIYAGVLGALTTVAVKKGLEAGWKAVTGEEPPEPNDPETPAWQAFTWAAASGVGMGVAQLLVHRFTGRRWQRNIGTKAPGIQKTKLWI</sequence>
<evidence type="ECO:0008006" key="4">
    <source>
        <dbReference type="Google" id="ProtNLM"/>
    </source>
</evidence>
<keyword evidence="3" id="KW-1185">Reference proteome</keyword>
<keyword evidence="1" id="KW-0812">Transmembrane</keyword>
<name>A0A255ENT7_9ACTN</name>
<dbReference type="OrthoDB" id="6293727at2"/>
<accession>A0A255ENT7</accession>
<feature type="transmembrane region" description="Helical" evidence="1">
    <location>
        <begin position="7"/>
        <end position="24"/>
    </location>
</feature>
<evidence type="ECO:0000313" key="3">
    <source>
        <dbReference type="Proteomes" id="UP000216300"/>
    </source>
</evidence>
<organism evidence="2 3">
    <name type="scientific">Parenemella sanctibonifatiensis</name>
    <dbReference type="NCBI Taxonomy" id="2016505"/>
    <lineage>
        <taxon>Bacteria</taxon>
        <taxon>Bacillati</taxon>
        <taxon>Actinomycetota</taxon>
        <taxon>Actinomycetes</taxon>
        <taxon>Propionibacteriales</taxon>
        <taxon>Propionibacteriaceae</taxon>
        <taxon>Parenemella</taxon>
    </lineage>
</organism>
<dbReference type="EMBL" id="NMVJ01000006">
    <property type="protein sequence ID" value="OYN91132.1"/>
    <property type="molecule type" value="Genomic_DNA"/>
</dbReference>
<dbReference type="InterPro" id="IPR025329">
    <property type="entry name" value="DUF4235"/>
</dbReference>
<reference evidence="2 3" key="1">
    <citation type="submission" date="2017-07" db="EMBL/GenBank/DDBJ databases">
        <title>Draft whole genome sequences of clinical Proprionibacteriaceae strains.</title>
        <authorList>
            <person name="Bernier A.-M."/>
            <person name="Bernard K."/>
            <person name="Domingo M.-C."/>
        </authorList>
    </citation>
    <scope>NUCLEOTIDE SEQUENCE [LARGE SCALE GENOMIC DNA]</scope>
    <source>
        <strain evidence="2 3">NML 150081</strain>
    </source>
</reference>
<keyword evidence="1" id="KW-0472">Membrane</keyword>
<evidence type="ECO:0000256" key="1">
    <source>
        <dbReference type="SAM" id="Phobius"/>
    </source>
</evidence>
<protein>
    <recommendedName>
        <fullName evidence="4">DUF4235 domain-containing protein</fullName>
    </recommendedName>
</protein>
<dbReference type="RefSeq" id="WP_094453597.1">
    <property type="nucleotide sequence ID" value="NZ_NMVJ01000006.1"/>
</dbReference>
<gene>
    <name evidence="2" type="ORF">CGZ91_06640</name>
</gene>
<dbReference type="Pfam" id="PF14019">
    <property type="entry name" value="DUF4235"/>
    <property type="match status" value="1"/>
</dbReference>
<proteinExistence type="predicted"/>